<evidence type="ECO:0000256" key="1">
    <source>
        <dbReference type="ARBA" id="ARBA00022763"/>
    </source>
</evidence>
<dbReference type="InterPro" id="IPR051912">
    <property type="entry name" value="Alkylbase_DNA_Glycosylase/TA"/>
</dbReference>
<dbReference type="GO" id="GO:0006307">
    <property type="term" value="P:DNA alkylation repair"/>
    <property type="evidence" value="ECO:0007669"/>
    <property type="project" value="TreeGrafter"/>
</dbReference>
<dbReference type="GO" id="GO:0043916">
    <property type="term" value="F:DNA-7-methylguanine glycosylase activity"/>
    <property type="evidence" value="ECO:0007669"/>
    <property type="project" value="TreeGrafter"/>
</dbReference>
<protein>
    <submittedName>
        <fullName evidence="3">3-methyladenine DNA glycosylase</fullName>
    </submittedName>
</protein>
<evidence type="ECO:0000313" key="3">
    <source>
        <dbReference type="EMBL" id="PKZ63490.1"/>
    </source>
</evidence>
<proteinExistence type="predicted"/>
<dbReference type="EMBL" id="PKJC01000024">
    <property type="protein sequence ID" value="PKZ63490.1"/>
    <property type="molecule type" value="Genomic_DNA"/>
</dbReference>
<gene>
    <name evidence="3" type="ORF">CYJ73_21525</name>
</gene>
<dbReference type="Proteomes" id="UP000234662">
    <property type="component" value="Unassembled WGS sequence"/>
</dbReference>
<dbReference type="GO" id="GO:0032131">
    <property type="term" value="F:alkylated DNA binding"/>
    <property type="evidence" value="ECO:0007669"/>
    <property type="project" value="TreeGrafter"/>
</dbReference>
<keyword evidence="1" id="KW-0227">DNA damage</keyword>
<reference evidence="3 4" key="1">
    <citation type="submission" date="2017-12" db="EMBL/GenBank/DDBJ databases">
        <title>Phylogenetic diversity of female urinary microbiome.</title>
        <authorList>
            <person name="Thomas-White K."/>
            <person name="Wolfe A.J."/>
        </authorList>
    </citation>
    <scope>NUCLEOTIDE SEQUENCE [LARGE SCALE GENOMIC DNA]</scope>
    <source>
        <strain evidence="3 4">UMB0777</strain>
    </source>
</reference>
<dbReference type="GO" id="GO:0005737">
    <property type="term" value="C:cytoplasm"/>
    <property type="evidence" value="ECO:0007669"/>
    <property type="project" value="TreeGrafter"/>
</dbReference>
<comment type="caution">
    <text evidence="3">The sequence shown here is derived from an EMBL/GenBank/DDBJ whole genome shotgun (WGS) entry which is preliminary data.</text>
</comment>
<dbReference type="RefSeq" id="WP_101822210.1">
    <property type="nucleotide sequence ID" value="NZ_PKJC01000024.1"/>
</dbReference>
<dbReference type="GO" id="GO:0008725">
    <property type="term" value="F:DNA-3-methyladenine glycosylase activity"/>
    <property type="evidence" value="ECO:0007669"/>
    <property type="project" value="TreeGrafter"/>
</dbReference>
<dbReference type="GO" id="GO:0006285">
    <property type="term" value="P:base-excision repair, AP site formation"/>
    <property type="evidence" value="ECO:0007669"/>
    <property type="project" value="TreeGrafter"/>
</dbReference>
<accession>A0A2I1R2Z8</accession>
<dbReference type="PANTHER" id="PTHR43003:SF6">
    <property type="entry name" value="DNA GLYCOSYLASE"/>
    <property type="match status" value="1"/>
</dbReference>
<sequence>MSAAERVREWTPPWPLDIGATVGLHRRGAGDPAFVYGRDRSVWRAAYTPDGPGTLTVRSDGTTVTGRAWGPGADWLLEQMPDFLGASDDPNALVPRHPVVSELVRRTEGLRLGRTDRVWEALVPAILEQKVVGAEAFRAWRYLLRRFGTPAPGPVPETMRVPPPRAEWARIPSWEWHRSGIEPVRMRTIRGATALDVERHAAKLTVLRGVGRWTEAETLSRALGDPDVVNVGDYHIPKLVGLTLIGEAVDDAGMLELLEPYAGQRQRIIRMVTRGGVRPERRGPRMTIRDYRSF</sequence>
<dbReference type="Gene3D" id="1.10.340.30">
    <property type="entry name" value="Hypothetical protein, domain 2"/>
    <property type="match status" value="1"/>
</dbReference>
<dbReference type="InterPro" id="IPR011257">
    <property type="entry name" value="DNA_glycosylase"/>
</dbReference>
<keyword evidence="2" id="KW-0234">DNA repair</keyword>
<organism evidence="3 4">
    <name type="scientific">Gordonia terrae</name>
    <dbReference type="NCBI Taxonomy" id="2055"/>
    <lineage>
        <taxon>Bacteria</taxon>
        <taxon>Bacillati</taxon>
        <taxon>Actinomycetota</taxon>
        <taxon>Actinomycetes</taxon>
        <taxon>Mycobacteriales</taxon>
        <taxon>Gordoniaceae</taxon>
        <taxon>Gordonia</taxon>
    </lineage>
</organism>
<dbReference type="STRING" id="2055.BCM27_03760"/>
<evidence type="ECO:0000313" key="4">
    <source>
        <dbReference type="Proteomes" id="UP000234662"/>
    </source>
</evidence>
<name>A0A2I1R2Z8_9ACTN</name>
<dbReference type="PANTHER" id="PTHR43003">
    <property type="entry name" value="DNA-3-METHYLADENINE GLYCOSYLASE"/>
    <property type="match status" value="1"/>
</dbReference>
<evidence type="ECO:0000256" key="2">
    <source>
        <dbReference type="ARBA" id="ARBA00023204"/>
    </source>
</evidence>
<dbReference type="GO" id="GO:0032993">
    <property type="term" value="C:protein-DNA complex"/>
    <property type="evidence" value="ECO:0007669"/>
    <property type="project" value="TreeGrafter"/>
</dbReference>
<dbReference type="SUPFAM" id="SSF48150">
    <property type="entry name" value="DNA-glycosylase"/>
    <property type="match status" value="1"/>
</dbReference>
<dbReference type="AlphaFoldDB" id="A0A2I1R2Z8"/>